<feature type="region of interest" description="Disordered" evidence="1">
    <location>
        <begin position="1"/>
        <end position="37"/>
    </location>
</feature>
<evidence type="ECO:0000313" key="3">
    <source>
        <dbReference type="Proteomes" id="UP000813824"/>
    </source>
</evidence>
<dbReference type="Gene3D" id="3.20.20.140">
    <property type="entry name" value="Metal-dependent hydrolases"/>
    <property type="match status" value="1"/>
</dbReference>
<dbReference type="PANTHER" id="PTHR43569">
    <property type="entry name" value="AMIDOHYDROLASE"/>
    <property type="match status" value="1"/>
</dbReference>
<dbReference type="AlphaFoldDB" id="A0A8K0XK67"/>
<name>A0A8K0XK67_9AGAR</name>
<dbReference type="PANTHER" id="PTHR43569:SF2">
    <property type="entry name" value="AMIDOHYDROLASE-RELATED DOMAIN-CONTAINING PROTEIN"/>
    <property type="match status" value="1"/>
</dbReference>
<protein>
    <submittedName>
        <fullName evidence="2">Uncharacterized protein</fullName>
    </submittedName>
</protein>
<reference evidence="2" key="1">
    <citation type="journal article" date="2021" name="New Phytol.">
        <title>Evolutionary innovations through gain and loss of genes in the ectomycorrhizal Boletales.</title>
        <authorList>
            <person name="Wu G."/>
            <person name="Miyauchi S."/>
            <person name="Morin E."/>
            <person name="Kuo A."/>
            <person name="Drula E."/>
            <person name="Varga T."/>
            <person name="Kohler A."/>
            <person name="Feng B."/>
            <person name="Cao Y."/>
            <person name="Lipzen A."/>
            <person name="Daum C."/>
            <person name="Hundley H."/>
            <person name="Pangilinan J."/>
            <person name="Johnson J."/>
            <person name="Barry K."/>
            <person name="LaButti K."/>
            <person name="Ng V."/>
            <person name="Ahrendt S."/>
            <person name="Min B."/>
            <person name="Choi I.G."/>
            <person name="Park H."/>
            <person name="Plett J.M."/>
            <person name="Magnuson J."/>
            <person name="Spatafora J.W."/>
            <person name="Nagy L.G."/>
            <person name="Henrissat B."/>
            <person name="Grigoriev I.V."/>
            <person name="Yang Z.L."/>
            <person name="Xu J."/>
            <person name="Martin F.M."/>
        </authorList>
    </citation>
    <scope>NUCLEOTIDE SEQUENCE</scope>
    <source>
        <strain evidence="2">KKN 215</strain>
    </source>
</reference>
<gene>
    <name evidence="2" type="ORF">BXZ70DRAFT_649793</name>
</gene>
<dbReference type="EMBL" id="JAEVFJ010000056">
    <property type="protein sequence ID" value="KAH8079429.1"/>
    <property type="molecule type" value="Genomic_DNA"/>
</dbReference>
<feature type="region of interest" description="Disordered" evidence="1">
    <location>
        <begin position="258"/>
        <end position="277"/>
    </location>
</feature>
<accession>A0A8K0XK67</accession>
<organism evidence="2 3">
    <name type="scientific">Cristinia sonorae</name>
    <dbReference type="NCBI Taxonomy" id="1940300"/>
    <lineage>
        <taxon>Eukaryota</taxon>
        <taxon>Fungi</taxon>
        <taxon>Dikarya</taxon>
        <taxon>Basidiomycota</taxon>
        <taxon>Agaricomycotina</taxon>
        <taxon>Agaricomycetes</taxon>
        <taxon>Agaricomycetidae</taxon>
        <taxon>Agaricales</taxon>
        <taxon>Pleurotineae</taxon>
        <taxon>Stephanosporaceae</taxon>
        <taxon>Cristinia</taxon>
    </lineage>
</organism>
<dbReference type="InterPro" id="IPR052350">
    <property type="entry name" value="Metallo-dep_Lactonases"/>
</dbReference>
<comment type="caution">
    <text evidence="2">The sequence shown here is derived from an EMBL/GenBank/DDBJ whole genome shotgun (WGS) entry which is preliminary data.</text>
</comment>
<proteinExistence type="predicted"/>
<dbReference type="Proteomes" id="UP000813824">
    <property type="component" value="Unassembled WGS sequence"/>
</dbReference>
<dbReference type="OrthoDB" id="2135488at2759"/>
<evidence type="ECO:0000256" key="1">
    <source>
        <dbReference type="SAM" id="MobiDB-lite"/>
    </source>
</evidence>
<sequence length="357" mass="38150">MSSAHPGVGARRKAPKSLPTLPLSAFSGPSTGTGEQFPLPPNPTTIHPEKVIDAHVIAPSTDLAAWHAEVDEVLKDKIAGVVLSLHGLSASEVQSVLPNVSASQTPVLAVLVPFSLDAGAPTDPPAYLSDSTQTPFVVLSTSFTKNTPAAAEALKWALDKGFSVEIDVQTNLKDNDSEWEALEDLLAKAMPHEAEGGSKAKGNIVLSNILPPPDDLHLPIVKLLTHPTYQAYQSHCAALSLYSNVFVKFIPPSWGSPTPPTPAPTITETPVDSPIDPKDSLEKQEWKKRIKMYIGPCLEAFGYARIIYGSSPSAFTQTKSNAADWYELARESFAELGTEQEGIDAVFYGNAKVAFSS</sequence>
<keyword evidence="3" id="KW-1185">Reference proteome</keyword>
<evidence type="ECO:0000313" key="2">
    <source>
        <dbReference type="EMBL" id="KAH8079429.1"/>
    </source>
</evidence>